<dbReference type="Gene3D" id="3.40.109.10">
    <property type="entry name" value="NADH Oxidase"/>
    <property type="match status" value="1"/>
</dbReference>
<reference evidence="5" key="1">
    <citation type="submission" date="2020-09" db="EMBL/GenBank/DDBJ databases">
        <title>A novel bacterium of genus Bacillus, isolated from South China Sea.</title>
        <authorList>
            <person name="Huang H."/>
            <person name="Mo K."/>
            <person name="Hu Y."/>
        </authorList>
    </citation>
    <scope>NUCLEOTIDE SEQUENCE</scope>
    <source>
        <strain evidence="5">IB182487</strain>
    </source>
</reference>
<dbReference type="SUPFAM" id="SSF55469">
    <property type="entry name" value="FMN-dependent nitroreductase-like"/>
    <property type="match status" value="1"/>
</dbReference>
<evidence type="ECO:0000313" key="5">
    <source>
        <dbReference type="EMBL" id="MBD1382677.1"/>
    </source>
</evidence>
<dbReference type="InterPro" id="IPR029479">
    <property type="entry name" value="Nitroreductase"/>
</dbReference>
<organism evidence="5 6">
    <name type="scientific">Metabacillus arenae</name>
    <dbReference type="NCBI Taxonomy" id="2771434"/>
    <lineage>
        <taxon>Bacteria</taxon>
        <taxon>Bacillati</taxon>
        <taxon>Bacillota</taxon>
        <taxon>Bacilli</taxon>
        <taxon>Bacillales</taxon>
        <taxon>Bacillaceae</taxon>
        <taxon>Metabacillus</taxon>
    </lineage>
</organism>
<feature type="domain" description="Nitroreductase" evidence="4">
    <location>
        <begin position="258"/>
        <end position="342"/>
    </location>
</feature>
<dbReference type="PANTHER" id="PTHR23026:SF90">
    <property type="entry name" value="IODOTYROSINE DEIODINASE 1"/>
    <property type="match status" value="1"/>
</dbReference>
<dbReference type="PANTHER" id="PTHR23026">
    <property type="entry name" value="NADPH NITROREDUCTASE"/>
    <property type="match status" value="1"/>
</dbReference>
<evidence type="ECO:0000259" key="4">
    <source>
        <dbReference type="Pfam" id="PF00881"/>
    </source>
</evidence>
<dbReference type="EMBL" id="JACXAI010000035">
    <property type="protein sequence ID" value="MBD1382677.1"/>
    <property type="molecule type" value="Genomic_DNA"/>
</dbReference>
<dbReference type="Proteomes" id="UP000626844">
    <property type="component" value="Unassembled WGS sequence"/>
</dbReference>
<keyword evidence="2" id="KW-0288">FMN</keyword>
<evidence type="ECO:0000313" key="6">
    <source>
        <dbReference type="Proteomes" id="UP000626844"/>
    </source>
</evidence>
<dbReference type="Pfam" id="PF00881">
    <property type="entry name" value="Nitroreductase"/>
    <property type="match status" value="2"/>
</dbReference>
<gene>
    <name evidence="5" type="ORF">IC621_20950</name>
</gene>
<evidence type="ECO:0000256" key="1">
    <source>
        <dbReference type="ARBA" id="ARBA00022630"/>
    </source>
</evidence>
<accession>A0A926NRJ9</accession>
<sequence>MRAQAKLLVLKLIKENQLDDIMVQVEQMKFRLTYIFLKLFSKNRILTSIYYLFSSEFKREQYSVINGKMVHFGDILNKRNNDYLLRRNIHRIEKGLLMRPRKDVFAARFINETMNSFDYLLDKNDSSISNTQLKWANDVLKEYFRVVGSHPSIDKEKKRYNELKIKNKINNSNKFIPYKRNLEKQMVITLEQLKELSIIRRSVRWFEDKPVPRQAIDYAIEIGLQAPSACNRQPFRYQIFDDPELVKKIAKIPSGTAGFYHNIPTLVAVIGDLTAYPFERDRHLIYIDSSLSIMPFLYGLEVQGLSSCPLNWPDIEKKEKELEKIIRTKKYERVIMFIAVGYPDEDAKVAFSRKKDIDEFRTFNLNVDEV</sequence>
<feature type="domain" description="Nitroreductase" evidence="4">
    <location>
        <begin position="200"/>
        <end position="252"/>
    </location>
</feature>
<keyword evidence="1" id="KW-0285">Flavoprotein</keyword>
<proteinExistence type="predicted"/>
<dbReference type="InterPro" id="IPR050627">
    <property type="entry name" value="Nitroreductase/BluB"/>
</dbReference>
<name>A0A926NRJ9_9BACI</name>
<dbReference type="InterPro" id="IPR000415">
    <property type="entry name" value="Nitroreductase-like"/>
</dbReference>
<evidence type="ECO:0000256" key="2">
    <source>
        <dbReference type="ARBA" id="ARBA00022643"/>
    </source>
</evidence>
<keyword evidence="3" id="KW-0560">Oxidoreductase</keyword>
<dbReference type="CDD" id="cd02062">
    <property type="entry name" value="Nitro_FMN_reductase"/>
    <property type="match status" value="1"/>
</dbReference>
<dbReference type="AlphaFoldDB" id="A0A926NRJ9"/>
<dbReference type="RefSeq" id="WP_191161110.1">
    <property type="nucleotide sequence ID" value="NZ_JACXAI010000035.1"/>
</dbReference>
<dbReference type="GO" id="GO:0016491">
    <property type="term" value="F:oxidoreductase activity"/>
    <property type="evidence" value="ECO:0007669"/>
    <property type="project" value="UniProtKB-KW"/>
</dbReference>
<protein>
    <submittedName>
        <fullName evidence="5">Nitroreductase family protein</fullName>
    </submittedName>
</protein>
<keyword evidence="6" id="KW-1185">Reference proteome</keyword>
<evidence type="ECO:0000256" key="3">
    <source>
        <dbReference type="ARBA" id="ARBA00023002"/>
    </source>
</evidence>
<comment type="caution">
    <text evidence="5">The sequence shown here is derived from an EMBL/GenBank/DDBJ whole genome shotgun (WGS) entry which is preliminary data.</text>
</comment>